<protein>
    <submittedName>
        <fullName evidence="1">Uncharacterized protein</fullName>
    </submittedName>
</protein>
<evidence type="ECO:0000313" key="1">
    <source>
        <dbReference type="EMBL" id="BAY99867.1"/>
    </source>
</evidence>
<dbReference type="AlphaFoldDB" id="A0A1Z4N2C0"/>
<keyword evidence="2" id="KW-1185">Reference proteome</keyword>
<dbReference type="RefSeq" id="WP_096578331.1">
    <property type="nucleotide sequence ID" value="NZ_CAWNJS010000001.1"/>
</dbReference>
<name>A0A1Z4N2C0_9CYAN</name>
<sequence length="591" mass="66182">MSLLGLPDFQQPLHTGNIQIFYSYESAGNYTLLPEKLEIASGIDGSPDFLLEFVRGKNPMLPPEPYSLLDFRVSPHYQMTEGLIFLRNQQPAASLSVSSFSSGFLRFQPLGNLNHELDQLTQPIPLVWNGLGMARFSRKLSPSTGILLKNSLQSQVLALTARAELEMIGVSPRVPVKVRFDPKQLLESLVSLGTAERQVSWQAIADSFRHNWQFLPLQVEGDLDEHQLEDFAQTLTDRVRLRFGKFVPAPTIDAGAHIALVSPTSIGSGRFEWDLAQPISVLRPLTFDLNPQEGESLLNVVVREKVVPPIPTGFQTINLVANLPSHREGILDLGVTLRVKAKPPLRPQTQVETVELNTDETPQINLRFSPQEKPEYTFSTYVIIKDAQGIEQLESEAKPYSGNRLYLNPHDFPVDFVTVQSSRLLLEIAMVRGIYQRLLGSSLIEDKFELTLNQPTITLALSKSAENATLSIEAESREGLGTIYLNSLPARSLLLDLHSFPEAGPQKVEVECIFENERKLVIFEFLPEGLSETAGASKLLYFTPDKPQGIFTWMGRSPFQCRYRYRRTLLGSSSAQWSDYLSGLSNLKIYV</sequence>
<reference evidence="1 2" key="1">
    <citation type="submission" date="2017-06" db="EMBL/GenBank/DDBJ databases">
        <title>Genome sequencing of cyanobaciteial culture collection at National Institute for Environmental Studies (NIES).</title>
        <authorList>
            <person name="Hirose Y."/>
            <person name="Shimura Y."/>
            <person name="Fujisawa T."/>
            <person name="Nakamura Y."/>
            <person name="Kawachi M."/>
        </authorList>
    </citation>
    <scope>NUCLEOTIDE SEQUENCE [LARGE SCALE GENOMIC DNA]</scope>
    <source>
        <strain evidence="1 2">NIES-37</strain>
    </source>
</reference>
<organism evidence="1 2">
    <name type="scientific">Tolypothrix tenuis PCC 7101</name>
    <dbReference type="NCBI Taxonomy" id="231146"/>
    <lineage>
        <taxon>Bacteria</taxon>
        <taxon>Bacillati</taxon>
        <taxon>Cyanobacteriota</taxon>
        <taxon>Cyanophyceae</taxon>
        <taxon>Nostocales</taxon>
        <taxon>Tolypothrichaceae</taxon>
        <taxon>Tolypothrix</taxon>
    </lineage>
</organism>
<dbReference type="KEGG" id="ttq:NIES37_38500"/>
<accession>A0A1Z4N2C0</accession>
<dbReference type="Proteomes" id="UP000218785">
    <property type="component" value="Chromosome"/>
</dbReference>
<gene>
    <name evidence="1" type="ORF">NIES37_38500</name>
</gene>
<proteinExistence type="predicted"/>
<dbReference type="EMBL" id="AP018248">
    <property type="protein sequence ID" value="BAY99867.1"/>
    <property type="molecule type" value="Genomic_DNA"/>
</dbReference>
<evidence type="ECO:0000313" key="2">
    <source>
        <dbReference type="Proteomes" id="UP000218785"/>
    </source>
</evidence>